<dbReference type="RefSeq" id="WP_216815159.1">
    <property type="nucleotide sequence ID" value="NZ_JAELVF020000004.1"/>
</dbReference>
<name>A0A949JIW4_9ACTN</name>
<dbReference type="AlphaFoldDB" id="A0A949JIW4"/>
<accession>A0A949JIW4</accession>
<gene>
    <name evidence="1" type="ORF">JGS22_025030</name>
</gene>
<protein>
    <submittedName>
        <fullName evidence="1">SDR family NAD(P)-dependent oxidoreductase</fullName>
    </submittedName>
</protein>
<dbReference type="Pfam" id="PF00106">
    <property type="entry name" value="adh_short"/>
    <property type="match status" value="1"/>
</dbReference>
<organism evidence="1 2">
    <name type="scientific">Streptomyces tardus</name>
    <dbReference type="NCBI Taxonomy" id="2780544"/>
    <lineage>
        <taxon>Bacteria</taxon>
        <taxon>Bacillati</taxon>
        <taxon>Actinomycetota</taxon>
        <taxon>Actinomycetes</taxon>
        <taxon>Kitasatosporales</taxon>
        <taxon>Streptomycetaceae</taxon>
        <taxon>Streptomyces</taxon>
    </lineage>
</organism>
<dbReference type="Proteomes" id="UP000694501">
    <property type="component" value="Unassembled WGS sequence"/>
</dbReference>
<comment type="caution">
    <text evidence="1">The sequence shown here is derived from an EMBL/GenBank/DDBJ whole genome shotgun (WGS) entry which is preliminary data.</text>
</comment>
<evidence type="ECO:0000313" key="2">
    <source>
        <dbReference type="Proteomes" id="UP000694501"/>
    </source>
</evidence>
<dbReference type="InterPro" id="IPR002347">
    <property type="entry name" value="SDR_fam"/>
</dbReference>
<evidence type="ECO:0000313" key="1">
    <source>
        <dbReference type="EMBL" id="MBU7600797.1"/>
    </source>
</evidence>
<reference evidence="1" key="1">
    <citation type="submission" date="2021-06" db="EMBL/GenBank/DDBJ databases">
        <title>Sequencing of actinobacteria type strains.</title>
        <authorList>
            <person name="Nguyen G.-S."/>
            <person name="Wentzel A."/>
        </authorList>
    </citation>
    <scope>NUCLEOTIDE SEQUENCE</scope>
    <source>
        <strain evidence="1">P38-E01</strain>
    </source>
</reference>
<sequence>MTERGRTASSCHFRAPALVGAGPGLGLAAARRFGKAGHTVALLSRSIQHQDNLVYELAQEDIQARGFTADVLDPASLTTALHEAADTLGPVEILQFSPVPRSDFMKPVLDTSAADLDDPLAFSVKGPLTCVNAVLPGMRELGRGSLLFVNGGSAVRPNPKVAGTSIAFAAECAYAQMLHTALAEENIHAAQLIVPGAISPDSTTPSPEKLAELLYGLHTDRTGFRRYAEPMPDPQDGIS</sequence>
<keyword evidence="2" id="KW-1185">Reference proteome</keyword>
<proteinExistence type="predicted"/>
<dbReference type="EMBL" id="JAELVF020000004">
    <property type="protein sequence ID" value="MBU7600797.1"/>
    <property type="molecule type" value="Genomic_DNA"/>
</dbReference>
<dbReference type="PANTHER" id="PTHR43431:SF7">
    <property type="entry name" value="OXIDOREDUCTASE, SHORT CHAIN DEHYDROGENASE_REDUCTASE FAMILY (AFU_ORTHOLOGUE AFUA_5G14000)"/>
    <property type="match status" value="1"/>
</dbReference>
<dbReference type="PANTHER" id="PTHR43431">
    <property type="entry name" value="OXIDOREDUCTASE, SHORT CHAIN DEHYDROGENASE/REDUCTASE FAMILY (AFU_ORTHOLOGUE AFUA_5G14000)"/>
    <property type="match status" value="1"/>
</dbReference>